<dbReference type="PANTHER" id="PTHR43133:SF46">
    <property type="entry name" value="RNA POLYMERASE SIGMA-70 FACTOR ECF SUBFAMILY"/>
    <property type="match status" value="1"/>
</dbReference>
<feature type="domain" description="RNA polymerase sigma factor 70 region 4 type 2" evidence="6">
    <location>
        <begin position="112"/>
        <end position="161"/>
    </location>
</feature>
<evidence type="ECO:0000256" key="3">
    <source>
        <dbReference type="ARBA" id="ARBA00023082"/>
    </source>
</evidence>
<dbReference type="InterPro" id="IPR036388">
    <property type="entry name" value="WH-like_DNA-bd_sf"/>
</dbReference>
<feature type="domain" description="RNA polymerase sigma-70 region 2" evidence="5">
    <location>
        <begin position="9"/>
        <end position="72"/>
    </location>
</feature>
<protein>
    <submittedName>
        <fullName evidence="7">RNA polymerase sigma-70 factor</fullName>
    </submittedName>
</protein>
<dbReference type="InterPro" id="IPR014284">
    <property type="entry name" value="RNA_pol_sigma-70_dom"/>
</dbReference>
<dbReference type="Proteomes" id="UP000266441">
    <property type="component" value="Unassembled WGS sequence"/>
</dbReference>
<comment type="caution">
    <text evidence="7">The sequence shown here is derived from an EMBL/GenBank/DDBJ whole genome shotgun (WGS) entry which is preliminary data.</text>
</comment>
<evidence type="ECO:0000256" key="4">
    <source>
        <dbReference type="ARBA" id="ARBA00023163"/>
    </source>
</evidence>
<evidence type="ECO:0000259" key="6">
    <source>
        <dbReference type="Pfam" id="PF08281"/>
    </source>
</evidence>
<dbReference type="InterPro" id="IPR039425">
    <property type="entry name" value="RNA_pol_sigma-70-like"/>
</dbReference>
<evidence type="ECO:0000259" key="5">
    <source>
        <dbReference type="Pfam" id="PF04542"/>
    </source>
</evidence>
<gene>
    <name evidence="7" type="ORF">D1164_13430</name>
</gene>
<keyword evidence="4" id="KW-0804">Transcription</keyword>
<dbReference type="AlphaFoldDB" id="A0A399D0B5"/>
<dbReference type="NCBIfam" id="TIGR02985">
    <property type="entry name" value="Sig70_bacteroi1"/>
    <property type="match status" value="1"/>
</dbReference>
<dbReference type="InterPro" id="IPR013324">
    <property type="entry name" value="RNA_pol_sigma_r3/r4-like"/>
</dbReference>
<dbReference type="PANTHER" id="PTHR43133">
    <property type="entry name" value="RNA POLYMERASE ECF-TYPE SIGMA FACTO"/>
    <property type="match status" value="1"/>
</dbReference>
<dbReference type="RefSeq" id="WP_119350510.1">
    <property type="nucleotide sequence ID" value="NZ_QWET01000009.1"/>
</dbReference>
<dbReference type="OrthoDB" id="1045557at2"/>
<dbReference type="EMBL" id="QWET01000009">
    <property type="protein sequence ID" value="RIH64638.1"/>
    <property type="molecule type" value="Genomic_DNA"/>
</dbReference>
<organism evidence="7 8">
    <name type="scientific">Mariniphaga sediminis</name>
    <dbReference type="NCBI Taxonomy" id="1628158"/>
    <lineage>
        <taxon>Bacteria</taxon>
        <taxon>Pseudomonadati</taxon>
        <taxon>Bacteroidota</taxon>
        <taxon>Bacteroidia</taxon>
        <taxon>Marinilabiliales</taxon>
        <taxon>Prolixibacteraceae</taxon>
        <taxon>Mariniphaga</taxon>
    </lineage>
</organism>
<evidence type="ECO:0000313" key="7">
    <source>
        <dbReference type="EMBL" id="RIH64638.1"/>
    </source>
</evidence>
<keyword evidence="3" id="KW-0731">Sigma factor</keyword>
<reference evidence="7 8" key="1">
    <citation type="journal article" date="2015" name="Int. J. Syst. Evol. Microbiol.">
        <title>Mariniphaga sediminis sp. nov., isolated from coastal sediment.</title>
        <authorList>
            <person name="Wang F.Q."/>
            <person name="Shen Q.Y."/>
            <person name="Chen G.J."/>
            <person name="Du Z.J."/>
        </authorList>
    </citation>
    <scope>NUCLEOTIDE SEQUENCE [LARGE SCALE GENOMIC DNA]</scope>
    <source>
        <strain evidence="7 8">SY21</strain>
    </source>
</reference>
<sequence>MADHFNEIYTSFYRKSFLFVKSYVHDDMVAEDIVSDSLIKIWEKMKQEETGPIAPLLFTILKNASLDHLKHEAVKHNAHRHISNYFTRELEIRISTLQSCNPEEVFSSEVKQIVRDTLSSLPEKTRQVFEMSRFEGKPYKEIAADLGISVKGIEYHISRAVGELRVALKDYLPLWFCILHGF</sequence>
<dbReference type="GO" id="GO:0006352">
    <property type="term" value="P:DNA-templated transcription initiation"/>
    <property type="evidence" value="ECO:0007669"/>
    <property type="project" value="InterPro"/>
</dbReference>
<dbReference type="Gene3D" id="1.10.10.10">
    <property type="entry name" value="Winged helix-like DNA-binding domain superfamily/Winged helix DNA-binding domain"/>
    <property type="match status" value="1"/>
</dbReference>
<evidence type="ECO:0000313" key="8">
    <source>
        <dbReference type="Proteomes" id="UP000266441"/>
    </source>
</evidence>
<dbReference type="InterPro" id="IPR013249">
    <property type="entry name" value="RNA_pol_sigma70_r4_t2"/>
</dbReference>
<comment type="similarity">
    <text evidence="1">Belongs to the sigma-70 factor family. ECF subfamily.</text>
</comment>
<name>A0A399D0B5_9BACT</name>
<accession>A0A399D0B5</accession>
<proteinExistence type="inferred from homology"/>
<dbReference type="InterPro" id="IPR013325">
    <property type="entry name" value="RNA_pol_sigma_r2"/>
</dbReference>
<dbReference type="NCBIfam" id="TIGR02937">
    <property type="entry name" value="sigma70-ECF"/>
    <property type="match status" value="1"/>
</dbReference>
<dbReference type="InterPro" id="IPR007627">
    <property type="entry name" value="RNA_pol_sigma70_r2"/>
</dbReference>
<dbReference type="SUPFAM" id="SSF88659">
    <property type="entry name" value="Sigma3 and sigma4 domains of RNA polymerase sigma factors"/>
    <property type="match status" value="1"/>
</dbReference>
<dbReference type="GO" id="GO:0003677">
    <property type="term" value="F:DNA binding"/>
    <property type="evidence" value="ECO:0007669"/>
    <property type="project" value="InterPro"/>
</dbReference>
<dbReference type="SUPFAM" id="SSF88946">
    <property type="entry name" value="Sigma2 domain of RNA polymerase sigma factors"/>
    <property type="match status" value="1"/>
</dbReference>
<dbReference type="Gene3D" id="1.10.1740.10">
    <property type="match status" value="1"/>
</dbReference>
<dbReference type="Pfam" id="PF04542">
    <property type="entry name" value="Sigma70_r2"/>
    <property type="match status" value="1"/>
</dbReference>
<keyword evidence="8" id="KW-1185">Reference proteome</keyword>
<evidence type="ECO:0000256" key="1">
    <source>
        <dbReference type="ARBA" id="ARBA00010641"/>
    </source>
</evidence>
<dbReference type="GO" id="GO:0016987">
    <property type="term" value="F:sigma factor activity"/>
    <property type="evidence" value="ECO:0007669"/>
    <property type="project" value="UniProtKB-KW"/>
</dbReference>
<evidence type="ECO:0000256" key="2">
    <source>
        <dbReference type="ARBA" id="ARBA00023015"/>
    </source>
</evidence>
<dbReference type="InterPro" id="IPR014327">
    <property type="entry name" value="RNA_pol_sigma70_bacteroid"/>
</dbReference>
<keyword evidence="2" id="KW-0805">Transcription regulation</keyword>
<dbReference type="CDD" id="cd06171">
    <property type="entry name" value="Sigma70_r4"/>
    <property type="match status" value="1"/>
</dbReference>
<dbReference type="Pfam" id="PF08281">
    <property type="entry name" value="Sigma70_r4_2"/>
    <property type="match status" value="1"/>
</dbReference>